<dbReference type="InterPro" id="IPR027051">
    <property type="entry name" value="XdhC_Rossmann_dom"/>
</dbReference>
<feature type="domain" description="XdhC- CoxI" evidence="1">
    <location>
        <begin position="11"/>
        <end position="68"/>
    </location>
</feature>
<proteinExistence type="predicted"/>
<name>A0A4R3LYI2_9BURK</name>
<evidence type="ECO:0000313" key="4">
    <source>
        <dbReference type="Proteomes" id="UP000295525"/>
    </source>
</evidence>
<dbReference type="InterPro" id="IPR052698">
    <property type="entry name" value="MoCofactor_Util/Proc"/>
</dbReference>
<dbReference type="AlphaFoldDB" id="A0A4R3LYI2"/>
<dbReference type="Proteomes" id="UP000295525">
    <property type="component" value="Unassembled WGS sequence"/>
</dbReference>
<evidence type="ECO:0000259" key="1">
    <source>
        <dbReference type="Pfam" id="PF02625"/>
    </source>
</evidence>
<keyword evidence="4" id="KW-1185">Reference proteome</keyword>
<dbReference type="Gene3D" id="3.40.50.720">
    <property type="entry name" value="NAD(P)-binding Rossmann-like Domain"/>
    <property type="match status" value="1"/>
</dbReference>
<dbReference type="InterPro" id="IPR014308">
    <property type="entry name" value="Xanthine_DH_XdhC"/>
</dbReference>
<dbReference type="RefSeq" id="WP_132583131.1">
    <property type="nucleotide sequence ID" value="NZ_SMAJ01000009.1"/>
</dbReference>
<dbReference type="NCBIfam" id="TIGR02964">
    <property type="entry name" value="xanthine_xdhC"/>
    <property type="match status" value="1"/>
</dbReference>
<dbReference type="Pfam" id="PF13478">
    <property type="entry name" value="XdhC_C"/>
    <property type="match status" value="1"/>
</dbReference>
<gene>
    <name evidence="3" type="ORF">EDC26_10952</name>
</gene>
<dbReference type="InterPro" id="IPR003777">
    <property type="entry name" value="XdhC_CoxI"/>
</dbReference>
<evidence type="ECO:0000259" key="2">
    <source>
        <dbReference type="Pfam" id="PF13478"/>
    </source>
</evidence>
<reference evidence="3 4" key="1">
    <citation type="submission" date="2019-03" db="EMBL/GenBank/DDBJ databases">
        <title>Genomic Encyclopedia of Type Strains, Phase IV (KMG-IV): sequencing the most valuable type-strain genomes for metagenomic binning, comparative biology and taxonomic classification.</title>
        <authorList>
            <person name="Goeker M."/>
        </authorList>
    </citation>
    <scope>NUCLEOTIDE SEQUENCE [LARGE SCALE GENOMIC DNA]</scope>
    <source>
        <strain evidence="3 4">DSM 24591</strain>
    </source>
</reference>
<dbReference type="PANTHER" id="PTHR30388">
    <property type="entry name" value="ALDEHYDE OXIDOREDUCTASE MOLYBDENUM COFACTOR ASSEMBLY PROTEIN"/>
    <property type="match status" value="1"/>
</dbReference>
<dbReference type="OrthoDB" id="61481at2"/>
<dbReference type="PANTHER" id="PTHR30388:SF6">
    <property type="entry name" value="XANTHINE DEHYDROGENASE SUBUNIT A-RELATED"/>
    <property type="match status" value="1"/>
</dbReference>
<feature type="domain" description="XdhC Rossmann" evidence="2">
    <location>
        <begin position="174"/>
        <end position="316"/>
    </location>
</feature>
<accession>A0A4R3LYI2</accession>
<evidence type="ECO:0000313" key="3">
    <source>
        <dbReference type="EMBL" id="TCT05764.1"/>
    </source>
</evidence>
<sequence length="346" mass="37325">MITWVNEAGRLLAAGESVVLVTVARAEGSTPREAGAKMLVAREQQWQTIGGGHLEWRAAEIARQMLEADCAYGARHIERLSLGPSLGQCCGGVATLAFEVLSPADLGWIGSLATCLHQGRACVRRVVLSPSGAAAPVMLDTSGNGGHRRDACSLWQKGDESELTDIVAPQGFNIVLFGAGHVGQALVKILGTLPCTVTWVDERDAQFPAAWPSNVIVEATDAPEAFIDQAPPHSYFLVMTYSHTLDQRLCQQIFQRDDFAYFGLIGSRTKRRKFEHRLRDRGIGPERLARMACPIGIEGITGKAPEVIAVAVAAQLLRVRELEDQLESARGDSPAHAMAAADLLVR</sequence>
<protein>
    <submittedName>
        <fullName evidence="3">Xanthine dehydrogenase accessory factor</fullName>
    </submittedName>
</protein>
<dbReference type="EMBL" id="SMAJ01000009">
    <property type="protein sequence ID" value="TCT05764.1"/>
    <property type="molecule type" value="Genomic_DNA"/>
</dbReference>
<dbReference type="Pfam" id="PF02625">
    <property type="entry name" value="XdhC_CoxI"/>
    <property type="match status" value="1"/>
</dbReference>
<organism evidence="3 4">
    <name type="scientific">Paralcaligenes ureilyticus</name>
    <dbReference type="NCBI Taxonomy" id="627131"/>
    <lineage>
        <taxon>Bacteria</taxon>
        <taxon>Pseudomonadati</taxon>
        <taxon>Pseudomonadota</taxon>
        <taxon>Betaproteobacteria</taxon>
        <taxon>Burkholderiales</taxon>
        <taxon>Alcaligenaceae</taxon>
        <taxon>Paralcaligenes</taxon>
    </lineage>
</organism>
<comment type="caution">
    <text evidence="3">The sequence shown here is derived from an EMBL/GenBank/DDBJ whole genome shotgun (WGS) entry which is preliminary data.</text>
</comment>